<dbReference type="EMBL" id="LUEZ02000046">
    <property type="protein sequence ID" value="RDB23433.1"/>
    <property type="molecule type" value="Genomic_DNA"/>
</dbReference>
<dbReference type="InParanoid" id="A0A369JUS5"/>
<evidence type="ECO:0000313" key="2">
    <source>
        <dbReference type="Proteomes" id="UP000076154"/>
    </source>
</evidence>
<name>A0A369JUS5_HYPMA</name>
<sequence>MFNADIRLDNGEIMGKYPHFQNLPGVLYKCYDANKLQMVRPSSWVLLETAHGTMLGSLDAPETSTVGIGCQSESQHYPAREPMEYIAANLQFQLQGCVADEGNESSTASARHLQ</sequence>
<evidence type="ECO:0000313" key="1">
    <source>
        <dbReference type="EMBL" id="RDB23433.1"/>
    </source>
</evidence>
<keyword evidence="2" id="KW-1185">Reference proteome</keyword>
<dbReference type="AlphaFoldDB" id="A0A369JUS5"/>
<accession>A0A369JUS5</accession>
<protein>
    <submittedName>
        <fullName evidence="1">Uncharacterized protein</fullName>
    </submittedName>
</protein>
<gene>
    <name evidence="1" type="ORF">Hypma_009352</name>
</gene>
<organism evidence="1 2">
    <name type="scientific">Hypsizygus marmoreus</name>
    <name type="common">White beech mushroom</name>
    <name type="synonym">Agaricus marmoreus</name>
    <dbReference type="NCBI Taxonomy" id="39966"/>
    <lineage>
        <taxon>Eukaryota</taxon>
        <taxon>Fungi</taxon>
        <taxon>Dikarya</taxon>
        <taxon>Basidiomycota</taxon>
        <taxon>Agaricomycotina</taxon>
        <taxon>Agaricomycetes</taxon>
        <taxon>Agaricomycetidae</taxon>
        <taxon>Agaricales</taxon>
        <taxon>Tricholomatineae</taxon>
        <taxon>Lyophyllaceae</taxon>
        <taxon>Hypsizygus</taxon>
    </lineage>
</organism>
<comment type="caution">
    <text evidence="1">The sequence shown here is derived from an EMBL/GenBank/DDBJ whole genome shotgun (WGS) entry which is preliminary data.</text>
</comment>
<reference evidence="1" key="1">
    <citation type="submission" date="2018-04" db="EMBL/GenBank/DDBJ databases">
        <title>Whole genome sequencing of Hypsizygus marmoreus.</title>
        <authorList>
            <person name="Choi I.-G."/>
            <person name="Min B."/>
            <person name="Kim J.-G."/>
            <person name="Kim S."/>
            <person name="Oh Y.-L."/>
            <person name="Kong W.-S."/>
            <person name="Park H."/>
            <person name="Jeong J."/>
            <person name="Song E.-S."/>
        </authorList>
    </citation>
    <scope>NUCLEOTIDE SEQUENCE [LARGE SCALE GENOMIC DNA]</scope>
    <source>
        <strain evidence="1">51987-8</strain>
    </source>
</reference>
<dbReference type="Proteomes" id="UP000076154">
    <property type="component" value="Unassembled WGS sequence"/>
</dbReference>
<proteinExistence type="predicted"/>